<evidence type="ECO:0000256" key="4">
    <source>
        <dbReference type="ARBA" id="ARBA00022692"/>
    </source>
</evidence>
<protein>
    <submittedName>
        <fullName evidence="8">MFS transporter</fullName>
    </submittedName>
</protein>
<keyword evidence="2" id="KW-0813">Transport</keyword>
<sequence length="481" mass="53069">MEKHPKSLRIYFTTEMWERYGFYAVQSLLALYLALHFKWPDKEIYSLVGSFTALTYLSPLVGGWIADKLIGQKRAILLGAIVLFLSYCLLSLIDNSLALTSSLAGVAVGTGLLKPNISSLLGNEYPVGSTKRESGFTIFYMGITTGIILGTTLPSKFNEYFGWSASFTSASIGLIIAFVVFLFGIHQYKIKDYNPFIFQPGKIISAFVLLVLLWALSFYILSSPQLANIMFGLVVLFSASYILYSVNRESANQSRQTLVIGLLCIISVIFWAFYFQMFMSLTLFIARVVEPSFLGIDFPPPYYITVQSIGMLIIGYFLAKRHNNLTMIERGLSTGKKFVLAMVFMTLAYSIIAFVSSAVDKSILISPLLIIPAYLMISLAELLLSPVGLSAITVLADKNKVSTMMGIFFVSLGIGGFLSGKLADLTAIPTGETNITVLKTLYATAFTQQLSILFIATLGCLVLFAVIKFLLTHIQICENNN</sequence>
<dbReference type="GO" id="GO:1904680">
    <property type="term" value="F:peptide transmembrane transporter activity"/>
    <property type="evidence" value="ECO:0007669"/>
    <property type="project" value="InterPro"/>
</dbReference>
<dbReference type="CDD" id="cd17346">
    <property type="entry name" value="MFS_DtpA_like"/>
    <property type="match status" value="1"/>
</dbReference>
<dbReference type="Gene3D" id="1.20.1250.20">
    <property type="entry name" value="MFS general substrate transporter like domains"/>
    <property type="match status" value="1"/>
</dbReference>
<accession>A0A2S6EZ69</accession>
<keyword evidence="6" id="KW-1133">Transmembrane helix</keyword>
<dbReference type="OrthoDB" id="5351355at2"/>
<dbReference type="RefSeq" id="WP_027226889.1">
    <property type="nucleotide sequence ID" value="NZ_CP021259.1"/>
</dbReference>
<keyword evidence="4" id="KW-0812">Transmembrane</keyword>
<evidence type="ECO:0000256" key="7">
    <source>
        <dbReference type="ARBA" id="ARBA00023136"/>
    </source>
</evidence>
<keyword evidence="3" id="KW-1003">Cell membrane</keyword>
<comment type="subcellular location">
    <subcellularLocation>
        <location evidence="1">Cell membrane</location>
        <topology evidence="1">Multi-pass membrane protein</topology>
    </subcellularLocation>
</comment>
<reference evidence="8 9" key="1">
    <citation type="submission" date="2018-02" db="EMBL/GenBank/DDBJ databases">
        <title>Draft genome sequences of four Legionella pneumophila clinical strains isolated in Ontario.</title>
        <authorList>
            <person name="Fortuna A."/>
            <person name="Ramnarine R."/>
            <person name="Li A."/>
            <person name="Frantz C."/>
            <person name="Mallo G."/>
        </authorList>
    </citation>
    <scope>NUCLEOTIDE SEQUENCE [LARGE SCALE GENOMIC DNA]</scope>
    <source>
        <strain evidence="8 9">LG61</strain>
    </source>
</reference>
<keyword evidence="5" id="KW-0571">Peptide transport</keyword>
<dbReference type="InterPro" id="IPR036259">
    <property type="entry name" value="MFS_trans_sf"/>
</dbReference>
<evidence type="ECO:0000313" key="8">
    <source>
        <dbReference type="EMBL" id="PPK30489.1"/>
    </source>
</evidence>
<dbReference type="PROSITE" id="PS50850">
    <property type="entry name" value="MFS"/>
    <property type="match status" value="1"/>
</dbReference>
<gene>
    <name evidence="8" type="ORF">C3928_06920</name>
</gene>
<dbReference type="PANTHER" id="PTHR23517">
    <property type="entry name" value="RESISTANCE PROTEIN MDTM, PUTATIVE-RELATED-RELATED"/>
    <property type="match status" value="1"/>
</dbReference>
<organism evidence="8 9">
    <name type="scientific">Legionella pneumophila</name>
    <dbReference type="NCBI Taxonomy" id="446"/>
    <lineage>
        <taxon>Bacteria</taxon>
        <taxon>Pseudomonadati</taxon>
        <taxon>Pseudomonadota</taxon>
        <taxon>Gammaproteobacteria</taxon>
        <taxon>Legionellales</taxon>
        <taxon>Legionellaceae</taxon>
        <taxon>Legionella</taxon>
    </lineage>
</organism>
<evidence type="ECO:0000256" key="2">
    <source>
        <dbReference type="ARBA" id="ARBA00022448"/>
    </source>
</evidence>
<evidence type="ECO:0000256" key="3">
    <source>
        <dbReference type="ARBA" id="ARBA00022475"/>
    </source>
</evidence>
<comment type="caution">
    <text evidence="8">The sequence shown here is derived from an EMBL/GenBank/DDBJ whole genome shotgun (WGS) entry which is preliminary data.</text>
</comment>
<dbReference type="InterPro" id="IPR005279">
    <property type="entry name" value="Dipep/tripep_permease"/>
</dbReference>
<dbReference type="SUPFAM" id="SSF103473">
    <property type="entry name" value="MFS general substrate transporter"/>
    <property type="match status" value="1"/>
</dbReference>
<proteinExistence type="predicted"/>
<dbReference type="InterPro" id="IPR050171">
    <property type="entry name" value="MFS_Transporters"/>
</dbReference>
<dbReference type="NCBIfam" id="TIGR00924">
    <property type="entry name" value="yjdL_sub1_fam"/>
    <property type="match status" value="1"/>
</dbReference>
<dbReference type="InterPro" id="IPR000109">
    <property type="entry name" value="POT_fam"/>
</dbReference>
<dbReference type="PANTHER" id="PTHR23517:SF15">
    <property type="entry name" value="PROTON-DEPENDENT OLIGOPEPTIDE FAMILY TRANSPORT PROTEIN"/>
    <property type="match status" value="1"/>
</dbReference>
<evidence type="ECO:0000256" key="1">
    <source>
        <dbReference type="ARBA" id="ARBA00004651"/>
    </source>
</evidence>
<dbReference type="Proteomes" id="UP000239239">
    <property type="component" value="Unassembled WGS sequence"/>
</dbReference>
<name>A0A2S6EZ69_LEGPN</name>
<dbReference type="GO" id="GO:0005886">
    <property type="term" value="C:plasma membrane"/>
    <property type="evidence" value="ECO:0007669"/>
    <property type="project" value="UniProtKB-SubCell"/>
</dbReference>
<evidence type="ECO:0000256" key="6">
    <source>
        <dbReference type="ARBA" id="ARBA00022989"/>
    </source>
</evidence>
<evidence type="ECO:0000256" key="5">
    <source>
        <dbReference type="ARBA" id="ARBA00022856"/>
    </source>
</evidence>
<keyword evidence="5" id="KW-0653">Protein transport</keyword>
<dbReference type="EMBL" id="PQWY01000011">
    <property type="protein sequence ID" value="PPK30489.1"/>
    <property type="molecule type" value="Genomic_DNA"/>
</dbReference>
<keyword evidence="7" id="KW-0472">Membrane</keyword>
<dbReference type="AlphaFoldDB" id="A0A2S6EZ69"/>
<dbReference type="InterPro" id="IPR020846">
    <property type="entry name" value="MFS_dom"/>
</dbReference>
<dbReference type="GO" id="GO:0015833">
    <property type="term" value="P:peptide transport"/>
    <property type="evidence" value="ECO:0007669"/>
    <property type="project" value="UniProtKB-KW"/>
</dbReference>
<evidence type="ECO:0000313" key="9">
    <source>
        <dbReference type="Proteomes" id="UP000239239"/>
    </source>
</evidence>
<dbReference type="Pfam" id="PF00854">
    <property type="entry name" value="PTR2"/>
    <property type="match status" value="1"/>
</dbReference>